<sequence length="579" mass="65447">MLRHIMTGENWKLKSIIIHVIFSVVNYDNENENEIDDLGYQSEEYIEDAHEDDENNHSNGYAKRGITKLCKFRREYGKPGGVKLSVTFDALNRISGKHRALFSSFLGDMVREHIGLQILSWKKVGPEARNKLWDEITRYFDVDLTVRKLVMNRLGQLLRNFRRKLRQTYILPNQDTPSKLNEVPAKYIAILKAEDWVNFVNYTATEEYKVKSAKAKMARSKCVFPHTIGRGGYAHVKEKMIEKKIEQDEEPTRGTLWLKGRVNKDGEYQDDEIRSVGDKLKETEDKIKEGTLQVDQGTDAMTLVLGKEMGGYARGVGSGVTYKRYFDLPRSKQAADERILLLESQLDAARREHEEKELLIKSMSSKMSQTEGMVSPVEIHPINSSADEEGGTTVVGCDQNDASIRKEMQKRETVKSVGAKKTTRSIRKDSSSQDSQSKENVSVLPQAIKCRLWHLKKTTIIAEGTVYKSDGKIMLHNKALPKDCYKVSIDKSLVDAAFIPDVGSNGCTTVLDAVGGFVAWPKNQVVLDPKATPPSTIQMITGENKTAPKVQTKRKNVYVSSDAMQKEANKKRSQKALVY</sequence>
<dbReference type="Pfam" id="PF26133">
    <property type="entry name" value="DUF8039"/>
    <property type="match status" value="1"/>
</dbReference>
<evidence type="ECO:0000259" key="3">
    <source>
        <dbReference type="Pfam" id="PF26133"/>
    </source>
</evidence>
<dbReference type="InterPro" id="IPR004252">
    <property type="entry name" value="Probable_transposase_24"/>
</dbReference>
<proteinExistence type="predicted"/>
<name>A0ABQ4WZA6_9ASTR</name>
<gene>
    <name evidence="4" type="ORF">Tco_0653061</name>
</gene>
<feature type="compositionally biased region" description="Basic and acidic residues" evidence="2">
    <location>
        <begin position="403"/>
        <end position="414"/>
    </location>
</feature>
<comment type="caution">
    <text evidence="4">The sequence shown here is derived from an EMBL/GenBank/DDBJ whole genome shotgun (WGS) entry which is preliminary data.</text>
</comment>
<dbReference type="PANTHER" id="PTHR33018:SF34">
    <property type="entry name" value="OS02G0472350 PROTEIN"/>
    <property type="match status" value="1"/>
</dbReference>
<feature type="coiled-coil region" evidence="1">
    <location>
        <begin position="332"/>
        <end position="366"/>
    </location>
</feature>
<evidence type="ECO:0000256" key="1">
    <source>
        <dbReference type="SAM" id="Coils"/>
    </source>
</evidence>
<dbReference type="Proteomes" id="UP001151760">
    <property type="component" value="Unassembled WGS sequence"/>
</dbReference>
<dbReference type="InterPro" id="IPR058352">
    <property type="entry name" value="DUF8039"/>
</dbReference>
<dbReference type="PANTHER" id="PTHR33018">
    <property type="entry name" value="OS10G0338966 PROTEIN-RELATED"/>
    <property type="match status" value="1"/>
</dbReference>
<feature type="region of interest" description="Disordered" evidence="2">
    <location>
        <begin position="402"/>
        <end position="440"/>
    </location>
</feature>
<evidence type="ECO:0000313" key="4">
    <source>
        <dbReference type="EMBL" id="GJS58277.1"/>
    </source>
</evidence>
<keyword evidence="1" id="KW-0175">Coiled coil</keyword>
<dbReference type="Pfam" id="PF03004">
    <property type="entry name" value="Transposase_24"/>
    <property type="match status" value="1"/>
</dbReference>
<dbReference type="EMBL" id="BQNB010009067">
    <property type="protein sequence ID" value="GJS58277.1"/>
    <property type="molecule type" value="Genomic_DNA"/>
</dbReference>
<evidence type="ECO:0000256" key="2">
    <source>
        <dbReference type="SAM" id="MobiDB-lite"/>
    </source>
</evidence>
<feature type="domain" description="DUF8039" evidence="3">
    <location>
        <begin position="442"/>
        <end position="527"/>
    </location>
</feature>
<protein>
    <submittedName>
        <fullName evidence="4">Transposase, Ptta/En/Spm, transposase, Tnp1/En/Spm-like protein</fullName>
    </submittedName>
</protein>
<accession>A0ABQ4WZA6</accession>
<evidence type="ECO:0000313" key="5">
    <source>
        <dbReference type="Proteomes" id="UP001151760"/>
    </source>
</evidence>
<organism evidence="4 5">
    <name type="scientific">Tanacetum coccineum</name>
    <dbReference type="NCBI Taxonomy" id="301880"/>
    <lineage>
        <taxon>Eukaryota</taxon>
        <taxon>Viridiplantae</taxon>
        <taxon>Streptophyta</taxon>
        <taxon>Embryophyta</taxon>
        <taxon>Tracheophyta</taxon>
        <taxon>Spermatophyta</taxon>
        <taxon>Magnoliopsida</taxon>
        <taxon>eudicotyledons</taxon>
        <taxon>Gunneridae</taxon>
        <taxon>Pentapetalae</taxon>
        <taxon>asterids</taxon>
        <taxon>campanulids</taxon>
        <taxon>Asterales</taxon>
        <taxon>Asteraceae</taxon>
        <taxon>Asteroideae</taxon>
        <taxon>Anthemideae</taxon>
        <taxon>Anthemidinae</taxon>
        <taxon>Tanacetum</taxon>
    </lineage>
</organism>
<reference evidence="4" key="2">
    <citation type="submission" date="2022-01" db="EMBL/GenBank/DDBJ databases">
        <authorList>
            <person name="Yamashiro T."/>
            <person name="Shiraishi A."/>
            <person name="Satake H."/>
            <person name="Nakayama K."/>
        </authorList>
    </citation>
    <scope>NUCLEOTIDE SEQUENCE</scope>
</reference>
<keyword evidence="5" id="KW-1185">Reference proteome</keyword>
<reference evidence="4" key="1">
    <citation type="journal article" date="2022" name="Int. J. Mol. Sci.">
        <title>Draft Genome of Tanacetum Coccineum: Genomic Comparison of Closely Related Tanacetum-Family Plants.</title>
        <authorList>
            <person name="Yamashiro T."/>
            <person name="Shiraishi A."/>
            <person name="Nakayama K."/>
            <person name="Satake H."/>
        </authorList>
    </citation>
    <scope>NUCLEOTIDE SEQUENCE</scope>
</reference>